<dbReference type="Gene3D" id="3.40.800.20">
    <property type="entry name" value="Histone deacetylase domain"/>
    <property type="match status" value="1"/>
</dbReference>
<dbReference type="InterPro" id="IPR012317">
    <property type="entry name" value="Poly(ADP-ribose)pol_cat_dom"/>
</dbReference>
<evidence type="ECO:0000259" key="9">
    <source>
        <dbReference type="PROSITE" id="PS51059"/>
    </source>
</evidence>
<keyword evidence="2" id="KW-0539">Nucleus</keyword>
<dbReference type="SUPFAM" id="SSF117839">
    <property type="entry name" value="WWE domain"/>
    <property type="match status" value="2"/>
</dbReference>
<feature type="domain" description="PARP catalytic" evidence="9">
    <location>
        <begin position="814"/>
        <end position="1118"/>
    </location>
</feature>
<name>A0A7R8XC80_9CRUS</name>
<keyword evidence="11" id="KW-1185">Reference proteome</keyword>
<dbReference type="PANTHER" id="PTHR45740">
    <property type="entry name" value="POLY [ADP-RIBOSE] POLYMERASE"/>
    <property type="match status" value="1"/>
</dbReference>
<feature type="domain" description="WWE" evidence="8">
    <location>
        <begin position="392"/>
        <end position="482"/>
    </location>
</feature>
<comment type="catalytic activity">
    <reaction evidence="4">
        <text>N(6)-acetyl-L-lysyl-[histone] + H2O = L-lysyl-[histone] + acetate</text>
        <dbReference type="Rhea" id="RHEA:58196"/>
        <dbReference type="Rhea" id="RHEA-COMP:9845"/>
        <dbReference type="Rhea" id="RHEA-COMP:11338"/>
        <dbReference type="ChEBI" id="CHEBI:15377"/>
        <dbReference type="ChEBI" id="CHEBI:29969"/>
        <dbReference type="ChEBI" id="CHEBI:30089"/>
        <dbReference type="ChEBI" id="CHEBI:61930"/>
        <dbReference type="EC" id="3.5.1.98"/>
    </reaction>
</comment>
<dbReference type="InterPro" id="IPR023696">
    <property type="entry name" value="Ureohydrolase_dom_sf"/>
</dbReference>
<dbReference type="InterPro" id="IPR018123">
    <property type="entry name" value="WWE-dom_subgr"/>
</dbReference>
<dbReference type="Gene3D" id="3.30.720.50">
    <property type="match status" value="2"/>
</dbReference>
<dbReference type="Proteomes" id="UP000677054">
    <property type="component" value="Unassembled WGS sequence"/>
</dbReference>
<evidence type="ECO:0000256" key="6">
    <source>
        <dbReference type="SAM" id="Coils"/>
    </source>
</evidence>
<evidence type="ECO:0000256" key="3">
    <source>
        <dbReference type="ARBA" id="ARBA00024347"/>
    </source>
</evidence>
<dbReference type="InterPro" id="IPR037138">
    <property type="entry name" value="His_deacetylse_dom_sf"/>
</dbReference>
<feature type="region of interest" description="Disordered" evidence="7">
    <location>
        <begin position="472"/>
        <end position="499"/>
    </location>
</feature>
<dbReference type="SUPFAM" id="SSF56399">
    <property type="entry name" value="ADP-ribosylation"/>
    <property type="match status" value="1"/>
</dbReference>
<dbReference type="PROSITE" id="PS51059">
    <property type="entry name" value="PARP_CATALYTIC"/>
    <property type="match status" value="1"/>
</dbReference>
<dbReference type="SUPFAM" id="SSF52768">
    <property type="entry name" value="Arginase/deacetylase"/>
    <property type="match status" value="1"/>
</dbReference>
<dbReference type="GO" id="GO:0005634">
    <property type="term" value="C:nucleus"/>
    <property type="evidence" value="ECO:0007669"/>
    <property type="project" value="UniProtKB-SubCell"/>
</dbReference>
<dbReference type="InterPro" id="IPR023801">
    <property type="entry name" value="His_deacetylse_dom"/>
</dbReference>
<dbReference type="EMBL" id="LR900185">
    <property type="protein sequence ID" value="CAD7244597.1"/>
    <property type="molecule type" value="Genomic_DNA"/>
</dbReference>
<dbReference type="EC" id="2.4.2.-" evidence="5"/>
<keyword evidence="6" id="KW-0175">Coiled coil</keyword>
<evidence type="ECO:0000256" key="2">
    <source>
        <dbReference type="ARBA" id="ARBA00023242"/>
    </source>
</evidence>
<dbReference type="PANTHER" id="PTHR45740:SF2">
    <property type="entry name" value="POLY [ADP-RIBOSE] POLYMERASE"/>
    <property type="match status" value="1"/>
</dbReference>
<feature type="domain" description="WWE" evidence="8">
    <location>
        <begin position="689"/>
        <end position="790"/>
    </location>
</feature>
<evidence type="ECO:0000313" key="11">
    <source>
        <dbReference type="Proteomes" id="UP000677054"/>
    </source>
</evidence>
<keyword evidence="5" id="KW-0328">Glycosyltransferase</keyword>
<evidence type="ECO:0000313" key="10">
    <source>
        <dbReference type="EMBL" id="CAD7244597.1"/>
    </source>
</evidence>
<evidence type="ECO:0000256" key="1">
    <source>
        <dbReference type="ARBA" id="ARBA00004123"/>
    </source>
</evidence>
<comment type="similarity">
    <text evidence="3">Belongs to the ARTD/PARP family.</text>
</comment>
<dbReference type="InterPro" id="IPR051712">
    <property type="entry name" value="ARTD-AVP"/>
</dbReference>
<dbReference type="GO" id="GO:0008270">
    <property type="term" value="F:zinc ion binding"/>
    <property type="evidence" value="ECO:0007669"/>
    <property type="project" value="InterPro"/>
</dbReference>
<evidence type="ECO:0000256" key="7">
    <source>
        <dbReference type="SAM" id="MobiDB-lite"/>
    </source>
</evidence>
<dbReference type="EMBL" id="CAJPEV010000668">
    <property type="protein sequence ID" value="CAG0887443.1"/>
    <property type="molecule type" value="Genomic_DNA"/>
</dbReference>
<reference evidence="10" key="1">
    <citation type="submission" date="2020-11" db="EMBL/GenBank/DDBJ databases">
        <authorList>
            <person name="Tran Van P."/>
        </authorList>
    </citation>
    <scope>NUCLEOTIDE SEQUENCE</scope>
</reference>
<dbReference type="InterPro" id="IPR004170">
    <property type="entry name" value="WWE_dom"/>
</dbReference>
<keyword evidence="5" id="KW-0520">NAD</keyword>
<feature type="coiled-coil region" evidence="6">
    <location>
        <begin position="237"/>
        <end position="267"/>
    </location>
</feature>
<accession>A0A7R8XC80</accession>
<proteinExistence type="inferred from homology"/>
<dbReference type="Gene3D" id="4.10.1000.40">
    <property type="match status" value="1"/>
</dbReference>
<dbReference type="GO" id="GO:0141221">
    <property type="term" value="F:histone deacetylase activity, hydrolytic mechanism"/>
    <property type="evidence" value="ECO:0007669"/>
    <property type="project" value="UniProtKB-EC"/>
</dbReference>
<dbReference type="Pfam" id="PF00644">
    <property type="entry name" value="PARP"/>
    <property type="match status" value="1"/>
</dbReference>
<dbReference type="Gene3D" id="3.90.228.10">
    <property type="match status" value="1"/>
</dbReference>
<gene>
    <name evidence="10" type="ORF">DSTB1V02_LOCUS4492</name>
</gene>
<protein>
    <recommendedName>
        <fullName evidence="5">Poly [ADP-ribose] polymerase</fullName>
        <shortName evidence="5">PARP</shortName>
        <ecNumber evidence="5">2.4.2.-</ecNumber>
    </recommendedName>
</protein>
<evidence type="ECO:0000259" key="8">
    <source>
        <dbReference type="PROSITE" id="PS50918"/>
    </source>
</evidence>
<keyword evidence="5" id="KW-0808">Transferase</keyword>
<dbReference type="InterPro" id="IPR037197">
    <property type="entry name" value="WWE_dom_sf"/>
</dbReference>
<dbReference type="PROSITE" id="PS50918">
    <property type="entry name" value="WWE"/>
    <property type="match status" value="2"/>
</dbReference>
<dbReference type="GO" id="GO:0003950">
    <property type="term" value="F:NAD+ poly-ADP-ribosyltransferase activity"/>
    <property type="evidence" value="ECO:0007669"/>
    <property type="project" value="UniProtKB-UniRule"/>
</dbReference>
<evidence type="ECO:0000256" key="4">
    <source>
        <dbReference type="ARBA" id="ARBA00048287"/>
    </source>
</evidence>
<dbReference type="AlphaFoldDB" id="A0A7R8XC80"/>
<dbReference type="Pfam" id="PF00850">
    <property type="entry name" value="Hist_deacetyl"/>
    <property type="match status" value="1"/>
</dbReference>
<evidence type="ECO:0000256" key="5">
    <source>
        <dbReference type="RuleBase" id="RU362114"/>
    </source>
</evidence>
<dbReference type="SMART" id="SM00678">
    <property type="entry name" value="WWE"/>
    <property type="match status" value="1"/>
</dbReference>
<dbReference type="GO" id="GO:1990404">
    <property type="term" value="F:NAD+-protein mono-ADP-ribosyltransferase activity"/>
    <property type="evidence" value="ECO:0007669"/>
    <property type="project" value="TreeGrafter"/>
</dbReference>
<feature type="compositionally biased region" description="Basic and acidic residues" evidence="7">
    <location>
        <begin position="472"/>
        <end position="482"/>
    </location>
</feature>
<comment type="subcellular location">
    <subcellularLocation>
        <location evidence="1">Nucleus</location>
    </subcellularLocation>
</comment>
<dbReference type="OrthoDB" id="6133115at2759"/>
<dbReference type="Pfam" id="PF02825">
    <property type="entry name" value="WWE"/>
    <property type="match status" value="2"/>
</dbReference>
<sequence>MQRRFITEDRCTYEKEMRRKVLDKVLKNSDLKLHLSDLSADMHVSKNYLCKLLKGSEFFCISEDRSIVSLNVELKICHPYVMPNGCNQEGCTLLHICPKFIDDNCTEKTCEEGHDFKTEHNIRVLKKYDLLDANIEALKKLTISSFDVGKVPDICGSYNVNKCNTGKQCDKIHICIGYIMGTCCDELKCSMNHDLLEPENCKKLLENAGVALERTPKDLRNHLKRAWQADRQLQAVIDMKAKDKEERERKRKKAEEAKKKVYHANEDDGNVEVPEVCIFLLNGRCYDGEKGRCKRLHAANSFHWQVQHPKSLKWVNLSKSQSQNLENLYVDPNIDKSTLKDFAPDEIHLTNRVQLQNLFKNQECKADFGKMTLLDVKANVSMNMRRLCTESSVMTGGKQFATKWLWYFKDRSDIWMEYGSATPEHSSQSSVNSHEIEGAFCTSQGKGTLPFSTAEYSYEIDFQRMVQKNKDPRYGTEREVKRRPAPLTSGTSEVSPASYRHTPKHWDSMQNTNCKMVNLSPSSPEYKNVVGLLRSTGKDMEFVITWMRTFPNCELGNQCTFVHPKCCFDAACTQPDCVFSHSVPLLPLDDSLTATTDFPWQFQHPELHKWIYFTESQSLYLEKHYADPNIDRLTLKDFGVPGNGDARNCMGILHSFRDSEWEVEFIMMMLYSVQSNLQMKIRRIGTKSAVMNGRRMLTSVWLWYFKDQTGAWVEYGSSTGGVLSSSGRVLSSCKIQSNVASQDIERAYLASQGKGTLLFHTDHHPYELDFQRMVQKNTNIKYGTEREVKRRPAPPTSSILSEVPLEGFRYTPKHWLPMHDPSSKFRLVTLSPTSQEHMDVASLFQEAGVGIQKVIRVQNPYLWEVYQSKKLILLSTDFKNDPSMLNEKFLFHGTIATNIPAICEQNFDWRLHGTSHASLYGQGVYFATDPKLSMKYARGGSCMFVAKGNGHEHDFTSDQNVFIMDMYNPDIYPGDHVAERGISCPVRVKSGTQDEAYLEALDRYLDESLNMFTPDLVVYNAGTDSYAEDPEGCLLISKQGLIRRDELVFGKVRGHGIPIAMVLSGGSLRRSPLQETKISPMSSTHPFHMLRKWSFPYIFSIGALIFGLQITEEPSFNQ</sequence>
<organism evidence="10">
    <name type="scientific">Darwinula stevensoni</name>
    <dbReference type="NCBI Taxonomy" id="69355"/>
    <lineage>
        <taxon>Eukaryota</taxon>
        <taxon>Metazoa</taxon>
        <taxon>Ecdysozoa</taxon>
        <taxon>Arthropoda</taxon>
        <taxon>Crustacea</taxon>
        <taxon>Oligostraca</taxon>
        <taxon>Ostracoda</taxon>
        <taxon>Podocopa</taxon>
        <taxon>Podocopida</taxon>
        <taxon>Darwinulocopina</taxon>
        <taxon>Darwinuloidea</taxon>
        <taxon>Darwinulidae</taxon>
        <taxon>Darwinula</taxon>
    </lineage>
</organism>